<organism evidence="2 3">
    <name type="scientific">Hermetia illucens</name>
    <name type="common">Black soldier fly</name>
    <dbReference type="NCBI Taxonomy" id="343691"/>
    <lineage>
        <taxon>Eukaryota</taxon>
        <taxon>Metazoa</taxon>
        <taxon>Ecdysozoa</taxon>
        <taxon>Arthropoda</taxon>
        <taxon>Hexapoda</taxon>
        <taxon>Insecta</taxon>
        <taxon>Pterygota</taxon>
        <taxon>Neoptera</taxon>
        <taxon>Endopterygota</taxon>
        <taxon>Diptera</taxon>
        <taxon>Brachycera</taxon>
        <taxon>Stratiomyomorpha</taxon>
        <taxon>Stratiomyidae</taxon>
        <taxon>Hermetiinae</taxon>
        <taxon>Hermetia</taxon>
    </lineage>
</organism>
<feature type="chain" id="PRO_5031478357" evidence="1">
    <location>
        <begin position="24"/>
        <end position="119"/>
    </location>
</feature>
<protein>
    <submittedName>
        <fullName evidence="2">Uncharacterized protein</fullName>
    </submittedName>
</protein>
<accession>A0A7R8UCB7</accession>
<feature type="signal peptide" evidence="1">
    <location>
        <begin position="1"/>
        <end position="23"/>
    </location>
</feature>
<keyword evidence="1" id="KW-0732">Signal</keyword>
<evidence type="ECO:0000256" key="1">
    <source>
        <dbReference type="SAM" id="SignalP"/>
    </source>
</evidence>
<dbReference type="OrthoDB" id="7882602at2759"/>
<evidence type="ECO:0000313" key="2">
    <source>
        <dbReference type="EMBL" id="CAD7078137.1"/>
    </source>
</evidence>
<keyword evidence="3" id="KW-1185">Reference proteome</keyword>
<proteinExistence type="predicted"/>
<dbReference type="AlphaFoldDB" id="A0A7R8UCB7"/>
<evidence type="ECO:0000313" key="3">
    <source>
        <dbReference type="Proteomes" id="UP000594454"/>
    </source>
</evidence>
<name>A0A7R8UCB7_HERIL</name>
<gene>
    <name evidence="2" type="ORF">HERILL_LOCUS1422</name>
</gene>
<dbReference type="EMBL" id="LR899009">
    <property type="protein sequence ID" value="CAD7078137.1"/>
    <property type="molecule type" value="Genomic_DNA"/>
</dbReference>
<dbReference type="InParanoid" id="A0A7R8UCB7"/>
<sequence>MKLLSPIILIGVVLVVRFHQVVGYSIPGSETLTENTEKGVPEVLQAEDVDSQDGGDRIKRQSYDYESDVVYSPYYGYGYYIFPRAFPDDDIRREYKPLVRYHSSKTHKRKKLFVPNLFG</sequence>
<reference evidence="2 3" key="1">
    <citation type="submission" date="2020-11" db="EMBL/GenBank/DDBJ databases">
        <authorList>
            <person name="Wallbank WR R."/>
            <person name="Pardo Diaz C."/>
            <person name="Kozak K."/>
            <person name="Martin S."/>
            <person name="Jiggins C."/>
            <person name="Moest M."/>
            <person name="Warren A I."/>
            <person name="Generalovic N T."/>
            <person name="Byers J.R.P. K."/>
            <person name="Montejo-Kovacevich G."/>
            <person name="Yen C E."/>
        </authorList>
    </citation>
    <scope>NUCLEOTIDE SEQUENCE [LARGE SCALE GENOMIC DNA]</scope>
</reference>
<dbReference type="Proteomes" id="UP000594454">
    <property type="component" value="Chromosome 1"/>
</dbReference>